<sequence>MAEKADPFEASASAIGYVYQLRKALHLCVERHGQGIDWSVAIEAGDDIEEVHKDSTVYYQLKHRAPGVSLTDASTDLWKTLRIWAHAIAGHQLDLEETDLVLMTTAELPSGSAASLLQPVVAGCRDEAGALKALTEARKASTNKDLKKAFASFDTLTEEQRQGMVSRIQVLGRAPDVEAVGDLLLERAVTAVGHAYAQPFLIRLEGWFFQRTIRQLRARDVDAISGNEFDQVFTDYRNQFRPENLPIDEDIADLEPNLATYSDHAFVRQLNLLNISAPRVGKAVRDYMRAFTQRSRWSDENLLLPGEISRFERRLVEEWGELFDEMREELGDEAAEVAKVAAARDIYRWAMSQVQRRIRPDCDEPFVVKGSFHMLADDHRVGWHIDFTTRLMSMLEPTEATTP</sequence>
<reference evidence="2 3" key="1">
    <citation type="submission" date="2018-05" db="EMBL/GenBank/DDBJ databases">
        <title>Streptomyces venezuelae.</title>
        <authorList>
            <person name="Kim W."/>
            <person name="Lee N."/>
            <person name="Cho B.-K."/>
        </authorList>
    </citation>
    <scope>NUCLEOTIDE SEQUENCE [LARGE SCALE GENOMIC DNA]</scope>
    <source>
        <strain evidence="2 3">ATCC 15068</strain>
    </source>
</reference>
<evidence type="ECO:0000313" key="3">
    <source>
        <dbReference type="Proteomes" id="UP000324106"/>
    </source>
</evidence>
<protein>
    <recommendedName>
        <fullName evidence="1">ABC-three component systems C-terminal domain-containing protein</fullName>
    </recommendedName>
</protein>
<proteinExistence type="predicted"/>
<name>A0A5P2AKB9_STRVZ</name>
<gene>
    <name evidence="2" type="ORF">DEJ46_05720</name>
</gene>
<dbReference type="Pfam" id="PF20283">
    <property type="entry name" value="CTD7"/>
    <property type="match status" value="1"/>
</dbReference>
<dbReference type="AlphaFoldDB" id="A0A5P2AKB9"/>
<evidence type="ECO:0000313" key="2">
    <source>
        <dbReference type="EMBL" id="QES18642.1"/>
    </source>
</evidence>
<dbReference type="EMBL" id="CP029194">
    <property type="protein sequence ID" value="QES18642.1"/>
    <property type="molecule type" value="Genomic_DNA"/>
</dbReference>
<evidence type="ECO:0000259" key="1">
    <source>
        <dbReference type="Pfam" id="PF20283"/>
    </source>
</evidence>
<organism evidence="2 3">
    <name type="scientific">Streptomyces venezuelae</name>
    <dbReference type="NCBI Taxonomy" id="54571"/>
    <lineage>
        <taxon>Bacteria</taxon>
        <taxon>Bacillati</taxon>
        <taxon>Actinomycetota</taxon>
        <taxon>Actinomycetes</taxon>
        <taxon>Kitasatosporales</taxon>
        <taxon>Streptomycetaceae</taxon>
        <taxon>Streptomyces</taxon>
    </lineage>
</organism>
<feature type="domain" description="ABC-three component systems C-terminal" evidence="1">
    <location>
        <begin position="266"/>
        <end position="390"/>
    </location>
</feature>
<dbReference type="RefSeq" id="WP_150264462.1">
    <property type="nucleotide sequence ID" value="NZ_CP029194.1"/>
</dbReference>
<dbReference type="InterPro" id="IPR046913">
    <property type="entry name" value="ABC-3C_CTD7"/>
</dbReference>
<accession>A0A5P2AKB9</accession>
<dbReference type="Proteomes" id="UP000324106">
    <property type="component" value="Chromosome"/>
</dbReference>
<dbReference type="OrthoDB" id="2786695at2"/>